<dbReference type="InterPro" id="IPR050390">
    <property type="entry name" value="C5-Methyltransferase"/>
</dbReference>
<dbReference type="GO" id="GO:0003886">
    <property type="term" value="F:DNA (cytosine-5-)-methyltransferase activity"/>
    <property type="evidence" value="ECO:0007669"/>
    <property type="project" value="UniProtKB-EC"/>
</dbReference>
<feature type="compositionally biased region" description="Basic and acidic residues" evidence="8">
    <location>
        <begin position="290"/>
        <end position="303"/>
    </location>
</feature>
<evidence type="ECO:0000256" key="8">
    <source>
        <dbReference type="SAM" id="MobiDB-lite"/>
    </source>
</evidence>
<evidence type="ECO:0000256" key="5">
    <source>
        <dbReference type="PROSITE-ProRule" id="PRU01016"/>
    </source>
</evidence>
<keyword evidence="3 5" id="KW-0949">S-adenosyl-L-methionine</keyword>
<dbReference type="PROSITE" id="PS51679">
    <property type="entry name" value="SAM_MT_C5"/>
    <property type="match status" value="1"/>
</dbReference>
<comment type="caution">
    <text evidence="9">The sequence shown here is derived from an EMBL/GenBank/DDBJ whole genome shotgun (WGS) entry which is preliminary data.</text>
</comment>
<dbReference type="PRINTS" id="PR00105">
    <property type="entry name" value="C5METTRFRASE"/>
</dbReference>
<dbReference type="PROSITE" id="PS00094">
    <property type="entry name" value="C5_MTASE_1"/>
    <property type="match status" value="1"/>
</dbReference>
<dbReference type="Pfam" id="PF00145">
    <property type="entry name" value="DNA_methylase"/>
    <property type="match status" value="1"/>
</dbReference>
<dbReference type="PANTHER" id="PTHR10629">
    <property type="entry name" value="CYTOSINE-SPECIFIC METHYLTRANSFERASE"/>
    <property type="match status" value="1"/>
</dbReference>
<dbReference type="AlphaFoldDB" id="A0A934QS22"/>
<protein>
    <recommendedName>
        <fullName evidence="7">Cytosine-specific methyltransferase</fullName>
        <ecNumber evidence="7">2.1.1.37</ecNumber>
    </recommendedName>
</protein>
<evidence type="ECO:0000256" key="7">
    <source>
        <dbReference type="RuleBase" id="RU000417"/>
    </source>
</evidence>
<dbReference type="InterPro" id="IPR029063">
    <property type="entry name" value="SAM-dependent_MTases_sf"/>
</dbReference>
<dbReference type="Gene3D" id="3.40.50.150">
    <property type="entry name" value="Vaccinia Virus protein VP39"/>
    <property type="match status" value="1"/>
</dbReference>
<comment type="similarity">
    <text evidence="5 6">Belongs to the class I-like SAM-binding methyltransferase superfamily. C5-methyltransferase family.</text>
</comment>
<evidence type="ECO:0000256" key="6">
    <source>
        <dbReference type="RuleBase" id="RU000416"/>
    </source>
</evidence>
<dbReference type="GO" id="GO:0032259">
    <property type="term" value="P:methylation"/>
    <property type="evidence" value="ECO:0007669"/>
    <property type="project" value="UniProtKB-KW"/>
</dbReference>
<evidence type="ECO:0000313" key="9">
    <source>
        <dbReference type="EMBL" id="MBK1785148.1"/>
    </source>
</evidence>
<keyword evidence="4" id="KW-0680">Restriction system</keyword>
<evidence type="ECO:0000313" key="10">
    <source>
        <dbReference type="Proteomes" id="UP000635245"/>
    </source>
</evidence>
<dbReference type="InterPro" id="IPR001525">
    <property type="entry name" value="C5_MeTfrase"/>
</dbReference>
<evidence type="ECO:0000256" key="4">
    <source>
        <dbReference type="ARBA" id="ARBA00022747"/>
    </source>
</evidence>
<keyword evidence="10" id="KW-1185">Reference proteome</keyword>
<evidence type="ECO:0000256" key="3">
    <source>
        <dbReference type="ARBA" id="ARBA00022691"/>
    </source>
</evidence>
<dbReference type="InterPro" id="IPR018117">
    <property type="entry name" value="C5_DNA_meth_AS"/>
</dbReference>
<dbReference type="SUPFAM" id="SSF53335">
    <property type="entry name" value="S-adenosyl-L-methionine-dependent methyltransferases"/>
    <property type="match status" value="1"/>
</dbReference>
<dbReference type="EMBL" id="JAENJH010000002">
    <property type="protein sequence ID" value="MBK1785148.1"/>
    <property type="molecule type" value="Genomic_DNA"/>
</dbReference>
<gene>
    <name evidence="9" type="ORF">JHE00_12505</name>
</gene>
<proteinExistence type="inferred from homology"/>
<keyword evidence="2 5" id="KW-0808">Transferase</keyword>
<dbReference type="NCBIfam" id="TIGR00675">
    <property type="entry name" value="dcm"/>
    <property type="match status" value="1"/>
</dbReference>
<feature type="compositionally biased region" description="Basic residues" evidence="8">
    <location>
        <begin position="275"/>
        <end position="286"/>
    </location>
</feature>
<dbReference type="Proteomes" id="UP000635245">
    <property type="component" value="Unassembled WGS sequence"/>
</dbReference>
<comment type="catalytic activity">
    <reaction evidence="7">
        <text>a 2'-deoxycytidine in DNA + S-adenosyl-L-methionine = a 5-methyl-2'-deoxycytidine in DNA + S-adenosyl-L-homocysteine + H(+)</text>
        <dbReference type="Rhea" id="RHEA:13681"/>
        <dbReference type="Rhea" id="RHEA-COMP:11369"/>
        <dbReference type="Rhea" id="RHEA-COMP:11370"/>
        <dbReference type="ChEBI" id="CHEBI:15378"/>
        <dbReference type="ChEBI" id="CHEBI:57856"/>
        <dbReference type="ChEBI" id="CHEBI:59789"/>
        <dbReference type="ChEBI" id="CHEBI:85452"/>
        <dbReference type="ChEBI" id="CHEBI:85454"/>
        <dbReference type="EC" id="2.1.1.37"/>
    </reaction>
</comment>
<evidence type="ECO:0000256" key="1">
    <source>
        <dbReference type="ARBA" id="ARBA00022603"/>
    </source>
</evidence>
<keyword evidence="1 5" id="KW-0489">Methyltransferase</keyword>
<dbReference type="GO" id="GO:0044027">
    <property type="term" value="P:negative regulation of gene expression via chromosomal CpG island methylation"/>
    <property type="evidence" value="ECO:0007669"/>
    <property type="project" value="TreeGrafter"/>
</dbReference>
<organism evidence="9 10">
    <name type="scientific">Prauserella cavernicola</name>
    <dbReference type="NCBI Taxonomy" id="2800127"/>
    <lineage>
        <taxon>Bacteria</taxon>
        <taxon>Bacillati</taxon>
        <taxon>Actinomycetota</taxon>
        <taxon>Actinomycetes</taxon>
        <taxon>Pseudonocardiales</taxon>
        <taxon>Pseudonocardiaceae</taxon>
        <taxon>Prauserella</taxon>
    </lineage>
</organism>
<sequence>MPVTRVRPDPLRRQRFRRAGSLFSGYGGLDMAAAAVLGCEPAWFCEVDPAASAVLAHHWPSTPNLADITTVDWSSVAPVDVLTGGFPCQDLSTAGRRAGLAPGTRSGLWSHMAHAIGVLRPRLVIAENVRGLLSAPAHSDMEPCPWCLGDSGDVAALRALGAVLGDLADLGYDAAWTGLRASDIGAPHHRHRVFVAAVARDADGIPGARRGLAAPGHPEGGRAPAVAGGSGCAPAADTEGERWHEGLTRPARQLRGPDGVLRRRPAADADGRTLRQQRRPARRRRPAPVSRRDRPAPAHTDRSRRQRQPQRHREPLHVGAPHGTDADGRVLDWGPYAHAIRRWETVLDHPAPRPTATSARGGQVLNPALPEWMMGIPGHITAVPGLSRADRLRLAGNGVIPQQAAAALRYLLPRLLAESS</sequence>
<name>A0A934QS22_9PSEU</name>
<dbReference type="PANTHER" id="PTHR10629:SF52">
    <property type="entry name" value="DNA (CYTOSINE-5)-METHYLTRANSFERASE 1"/>
    <property type="match status" value="1"/>
</dbReference>
<dbReference type="GO" id="GO:0003677">
    <property type="term" value="F:DNA binding"/>
    <property type="evidence" value="ECO:0007669"/>
    <property type="project" value="TreeGrafter"/>
</dbReference>
<dbReference type="GO" id="GO:0009307">
    <property type="term" value="P:DNA restriction-modification system"/>
    <property type="evidence" value="ECO:0007669"/>
    <property type="project" value="UniProtKB-KW"/>
</dbReference>
<evidence type="ECO:0000256" key="2">
    <source>
        <dbReference type="ARBA" id="ARBA00022679"/>
    </source>
</evidence>
<reference evidence="9" key="1">
    <citation type="submission" date="2020-12" db="EMBL/GenBank/DDBJ databases">
        <title>Prauserella sp. ASG 168, a novel actinomycete isolated from cave rock.</title>
        <authorList>
            <person name="Suriyachadkun C."/>
        </authorList>
    </citation>
    <scope>NUCLEOTIDE SEQUENCE</scope>
    <source>
        <strain evidence="9">ASG 168</strain>
    </source>
</reference>
<feature type="active site" evidence="5">
    <location>
        <position position="88"/>
    </location>
</feature>
<dbReference type="EC" id="2.1.1.37" evidence="7"/>
<feature type="region of interest" description="Disordered" evidence="8">
    <location>
        <begin position="206"/>
        <end position="330"/>
    </location>
</feature>
<accession>A0A934QS22</accession>